<feature type="domain" description="RNA polymerase sigma-70 region 2" evidence="8">
    <location>
        <begin position="40"/>
        <end position="99"/>
    </location>
</feature>
<dbReference type="PANTHER" id="PTHR43133:SF8">
    <property type="entry name" value="RNA POLYMERASE SIGMA FACTOR HI_1459-RELATED"/>
    <property type="match status" value="1"/>
</dbReference>
<dbReference type="Gene3D" id="1.10.1740.10">
    <property type="match status" value="1"/>
</dbReference>
<keyword evidence="7" id="KW-1133">Transmembrane helix</keyword>
<dbReference type="Pfam" id="PF13490">
    <property type="entry name" value="zf-HC2"/>
    <property type="match status" value="1"/>
</dbReference>
<reference evidence="11" key="1">
    <citation type="journal article" date="2019" name="Int. J. Syst. Evol. Microbiol.">
        <title>The Global Catalogue of Microorganisms (GCM) 10K type strain sequencing project: providing services to taxonomists for standard genome sequencing and annotation.</title>
        <authorList>
            <consortium name="The Broad Institute Genomics Platform"/>
            <consortium name="The Broad Institute Genome Sequencing Center for Infectious Disease"/>
            <person name="Wu L."/>
            <person name="Ma J."/>
        </authorList>
    </citation>
    <scope>NUCLEOTIDE SEQUENCE [LARGE SCALE GENOMIC DNA]</scope>
    <source>
        <strain evidence="11">CGMCC 4.7246</strain>
    </source>
</reference>
<name>A0ABW1P032_9PSEU</name>
<feature type="region of interest" description="Disordered" evidence="6">
    <location>
        <begin position="417"/>
        <end position="505"/>
    </location>
</feature>
<keyword evidence="3" id="KW-0731">Sigma factor</keyword>
<dbReference type="InterPro" id="IPR036388">
    <property type="entry name" value="WH-like_DNA-bd_sf"/>
</dbReference>
<keyword evidence="4" id="KW-0238">DNA-binding</keyword>
<feature type="domain" description="Putative zinc-finger" evidence="9">
    <location>
        <begin position="204"/>
        <end position="237"/>
    </location>
</feature>
<evidence type="ECO:0000256" key="7">
    <source>
        <dbReference type="SAM" id="Phobius"/>
    </source>
</evidence>
<keyword evidence="5" id="KW-0804">Transcription</keyword>
<dbReference type="Proteomes" id="UP001596220">
    <property type="component" value="Unassembled WGS sequence"/>
</dbReference>
<comment type="similarity">
    <text evidence="1">Belongs to the sigma-70 factor family. ECF subfamily.</text>
</comment>
<dbReference type="InterPro" id="IPR013325">
    <property type="entry name" value="RNA_pol_sigma_r2"/>
</dbReference>
<feature type="compositionally biased region" description="Low complexity" evidence="6">
    <location>
        <begin position="421"/>
        <end position="434"/>
    </location>
</feature>
<dbReference type="SUPFAM" id="SSF88946">
    <property type="entry name" value="Sigma2 domain of RNA polymerase sigma factors"/>
    <property type="match status" value="1"/>
</dbReference>
<dbReference type="InterPro" id="IPR014284">
    <property type="entry name" value="RNA_pol_sigma-70_dom"/>
</dbReference>
<proteinExistence type="inferred from homology"/>
<dbReference type="Pfam" id="PF04542">
    <property type="entry name" value="Sigma70_r2"/>
    <property type="match status" value="1"/>
</dbReference>
<evidence type="ECO:0000256" key="5">
    <source>
        <dbReference type="ARBA" id="ARBA00023163"/>
    </source>
</evidence>
<evidence type="ECO:0000259" key="8">
    <source>
        <dbReference type="Pfam" id="PF04542"/>
    </source>
</evidence>
<sequence length="505" mass="51534">MTNGAQGGREVPGGMAGDADFDRELLARVRAGDDAAFGELFTQHADAVRRFALRHVREHAEADDLTAEAFFRVLQAIRRGSGPTDHVRTYLLTVARRVAWEWSGRRRDVPVEDEELSRRVEPFPDVTANRPEHVLISRAFTSLPERWRTVLWQVEVEGARPAAVAPSFGLSPNAMAALARRAREGLRAAYLQAHLAEDTGPRACSSVVAKLGTYVAGGVQGAEHRRIRKHLQTCSSCNSLHAELTEVCSTLRAHAASTAVPVAAVALAAPALVTSGLVTPGLVAPAVLGKAALLAGRVKLVLAAAASAAAVGLFGVLAGTFTGAPGPALLQPGPDGAPGGNVLALCTPEVTATGTATSTPSPVAAQRAVRTGTAPRTVRPTGPAPTTTADEAPPVVPVDAGAEVPAGERSLVLTGTSAEVSAATDPSDPTSTTPVGTARTEPEQSVATTTGATTTGAPTTGVTTTGAPTKTAAEPSAAEPPAAKSPAAKSPVVGVAATPDRLEPA</sequence>
<keyword evidence="11" id="KW-1185">Reference proteome</keyword>
<dbReference type="NCBIfam" id="TIGR02937">
    <property type="entry name" value="sigma70-ECF"/>
    <property type="match status" value="1"/>
</dbReference>
<evidence type="ECO:0000256" key="4">
    <source>
        <dbReference type="ARBA" id="ARBA00023125"/>
    </source>
</evidence>
<protein>
    <submittedName>
        <fullName evidence="10">Sigma-70 family RNA polymerase sigma factor</fullName>
    </submittedName>
</protein>
<dbReference type="SUPFAM" id="SSF88659">
    <property type="entry name" value="Sigma3 and sigma4 domains of RNA polymerase sigma factors"/>
    <property type="match status" value="1"/>
</dbReference>
<organism evidence="10 11">
    <name type="scientific">Saccharothrix lopnurensis</name>
    <dbReference type="NCBI Taxonomy" id="1670621"/>
    <lineage>
        <taxon>Bacteria</taxon>
        <taxon>Bacillati</taxon>
        <taxon>Actinomycetota</taxon>
        <taxon>Actinomycetes</taxon>
        <taxon>Pseudonocardiales</taxon>
        <taxon>Pseudonocardiaceae</taxon>
        <taxon>Saccharothrix</taxon>
    </lineage>
</organism>
<dbReference type="InterPro" id="IPR013324">
    <property type="entry name" value="RNA_pol_sigma_r3/r4-like"/>
</dbReference>
<dbReference type="Gene3D" id="1.10.10.10">
    <property type="entry name" value="Winged helix-like DNA-binding domain superfamily/Winged helix DNA-binding domain"/>
    <property type="match status" value="1"/>
</dbReference>
<evidence type="ECO:0000256" key="3">
    <source>
        <dbReference type="ARBA" id="ARBA00023082"/>
    </source>
</evidence>
<feature type="compositionally biased region" description="Low complexity" evidence="6">
    <location>
        <begin position="446"/>
        <end position="491"/>
    </location>
</feature>
<evidence type="ECO:0000313" key="11">
    <source>
        <dbReference type="Proteomes" id="UP001596220"/>
    </source>
</evidence>
<keyword evidence="7" id="KW-0812">Transmembrane</keyword>
<evidence type="ECO:0000256" key="2">
    <source>
        <dbReference type="ARBA" id="ARBA00023015"/>
    </source>
</evidence>
<evidence type="ECO:0000256" key="6">
    <source>
        <dbReference type="SAM" id="MobiDB-lite"/>
    </source>
</evidence>
<evidence type="ECO:0000256" key="1">
    <source>
        <dbReference type="ARBA" id="ARBA00010641"/>
    </source>
</evidence>
<dbReference type="EMBL" id="JBHSQO010000002">
    <property type="protein sequence ID" value="MFC6088322.1"/>
    <property type="molecule type" value="Genomic_DNA"/>
</dbReference>
<keyword evidence="2" id="KW-0805">Transcription regulation</keyword>
<dbReference type="InterPro" id="IPR027383">
    <property type="entry name" value="Znf_put"/>
</dbReference>
<dbReference type="RefSeq" id="WP_380632686.1">
    <property type="nucleotide sequence ID" value="NZ_JBHSQO010000002.1"/>
</dbReference>
<keyword evidence="7" id="KW-0472">Membrane</keyword>
<feature type="transmembrane region" description="Helical" evidence="7">
    <location>
        <begin position="262"/>
        <end position="288"/>
    </location>
</feature>
<gene>
    <name evidence="10" type="ORF">ACFP3R_03490</name>
</gene>
<dbReference type="InterPro" id="IPR041916">
    <property type="entry name" value="Anti_sigma_zinc_sf"/>
</dbReference>
<comment type="caution">
    <text evidence="10">The sequence shown here is derived from an EMBL/GenBank/DDBJ whole genome shotgun (WGS) entry which is preliminary data.</text>
</comment>
<accession>A0ABW1P032</accession>
<evidence type="ECO:0000313" key="10">
    <source>
        <dbReference type="EMBL" id="MFC6088322.1"/>
    </source>
</evidence>
<dbReference type="Gene3D" id="1.10.10.1320">
    <property type="entry name" value="Anti-sigma factor, zinc-finger domain"/>
    <property type="match status" value="1"/>
</dbReference>
<feature type="region of interest" description="Disordered" evidence="6">
    <location>
        <begin position="353"/>
        <end position="400"/>
    </location>
</feature>
<dbReference type="InterPro" id="IPR007627">
    <property type="entry name" value="RNA_pol_sigma70_r2"/>
</dbReference>
<feature type="transmembrane region" description="Helical" evidence="7">
    <location>
        <begin position="300"/>
        <end position="321"/>
    </location>
</feature>
<dbReference type="InterPro" id="IPR039425">
    <property type="entry name" value="RNA_pol_sigma-70-like"/>
</dbReference>
<dbReference type="PANTHER" id="PTHR43133">
    <property type="entry name" value="RNA POLYMERASE ECF-TYPE SIGMA FACTO"/>
    <property type="match status" value="1"/>
</dbReference>
<evidence type="ECO:0000259" key="9">
    <source>
        <dbReference type="Pfam" id="PF13490"/>
    </source>
</evidence>